<protein>
    <submittedName>
        <fullName evidence="1">Elongation factor 4</fullName>
    </submittedName>
</protein>
<proteinExistence type="predicted"/>
<evidence type="ECO:0000313" key="1">
    <source>
        <dbReference type="EMBL" id="GER38880.1"/>
    </source>
</evidence>
<reference evidence="2" key="1">
    <citation type="journal article" date="2019" name="Curr. Biol.">
        <title>Genome Sequence of Striga asiatica Provides Insight into the Evolution of Plant Parasitism.</title>
        <authorList>
            <person name="Yoshida S."/>
            <person name="Kim S."/>
            <person name="Wafula E.K."/>
            <person name="Tanskanen J."/>
            <person name="Kim Y.M."/>
            <person name="Honaas L."/>
            <person name="Yang Z."/>
            <person name="Spallek T."/>
            <person name="Conn C.E."/>
            <person name="Ichihashi Y."/>
            <person name="Cheong K."/>
            <person name="Cui S."/>
            <person name="Der J.P."/>
            <person name="Gundlach H."/>
            <person name="Jiao Y."/>
            <person name="Hori C."/>
            <person name="Ishida J.K."/>
            <person name="Kasahara H."/>
            <person name="Kiba T."/>
            <person name="Kim M.S."/>
            <person name="Koo N."/>
            <person name="Laohavisit A."/>
            <person name="Lee Y.H."/>
            <person name="Lumba S."/>
            <person name="McCourt P."/>
            <person name="Mortimer J.C."/>
            <person name="Mutuku J.M."/>
            <person name="Nomura T."/>
            <person name="Sasaki-Sekimoto Y."/>
            <person name="Seto Y."/>
            <person name="Wang Y."/>
            <person name="Wakatake T."/>
            <person name="Sakakibara H."/>
            <person name="Demura T."/>
            <person name="Yamaguchi S."/>
            <person name="Yoneyama K."/>
            <person name="Manabe R.I."/>
            <person name="Nelson D.C."/>
            <person name="Schulman A.H."/>
            <person name="Timko M.P."/>
            <person name="dePamphilis C.W."/>
            <person name="Choi D."/>
            <person name="Shirasu K."/>
        </authorList>
    </citation>
    <scope>NUCLEOTIDE SEQUENCE [LARGE SCALE GENOMIC DNA]</scope>
    <source>
        <strain evidence="2">cv. UVA1</strain>
    </source>
</reference>
<dbReference type="Proteomes" id="UP000325081">
    <property type="component" value="Unassembled WGS sequence"/>
</dbReference>
<keyword evidence="1" id="KW-0251">Elongation factor</keyword>
<sequence length="152" mass="17544">MKWGAVWFITGDWNDLCKWEDKKVGKPDFKEETEIGRLRTKFKKSLMKLIFLRKIIGNKKQELSTQRRKMNSIVRLVTKGNMIISESVEIKQIVADYYEKLFTSNNSSRGHELLPLISKSVTEDMKSALTAPVENEDIKKVVFSIHPDKAPG</sequence>
<dbReference type="GO" id="GO:0003746">
    <property type="term" value="F:translation elongation factor activity"/>
    <property type="evidence" value="ECO:0007669"/>
    <property type="project" value="UniProtKB-KW"/>
</dbReference>
<dbReference type="OrthoDB" id="1741569at2759"/>
<keyword evidence="1" id="KW-0648">Protein biosynthesis</keyword>
<evidence type="ECO:0000313" key="2">
    <source>
        <dbReference type="Proteomes" id="UP000325081"/>
    </source>
</evidence>
<name>A0A5A7Q1A6_STRAF</name>
<comment type="caution">
    <text evidence="1">The sequence shown here is derived from an EMBL/GenBank/DDBJ whole genome shotgun (WGS) entry which is preliminary data.</text>
</comment>
<gene>
    <name evidence="1" type="ORF">STAS_15420</name>
</gene>
<dbReference type="EMBL" id="BKCP01005550">
    <property type="protein sequence ID" value="GER38880.1"/>
    <property type="molecule type" value="Genomic_DNA"/>
</dbReference>
<organism evidence="1 2">
    <name type="scientific">Striga asiatica</name>
    <name type="common">Asiatic witchweed</name>
    <name type="synonym">Buchnera asiatica</name>
    <dbReference type="NCBI Taxonomy" id="4170"/>
    <lineage>
        <taxon>Eukaryota</taxon>
        <taxon>Viridiplantae</taxon>
        <taxon>Streptophyta</taxon>
        <taxon>Embryophyta</taxon>
        <taxon>Tracheophyta</taxon>
        <taxon>Spermatophyta</taxon>
        <taxon>Magnoliopsida</taxon>
        <taxon>eudicotyledons</taxon>
        <taxon>Gunneridae</taxon>
        <taxon>Pentapetalae</taxon>
        <taxon>asterids</taxon>
        <taxon>lamiids</taxon>
        <taxon>Lamiales</taxon>
        <taxon>Orobanchaceae</taxon>
        <taxon>Buchnereae</taxon>
        <taxon>Striga</taxon>
    </lineage>
</organism>
<accession>A0A5A7Q1A6</accession>
<dbReference type="AlphaFoldDB" id="A0A5A7Q1A6"/>
<keyword evidence="2" id="KW-1185">Reference proteome</keyword>